<feature type="transmembrane region" description="Helical" evidence="5">
    <location>
        <begin position="623"/>
        <end position="645"/>
    </location>
</feature>
<comment type="subcellular location">
    <subcellularLocation>
        <location evidence="1">Membrane</location>
        <topology evidence="1">Multi-pass membrane protein</topology>
    </subcellularLocation>
</comment>
<dbReference type="Gene3D" id="3.40.50.720">
    <property type="entry name" value="NAD(P)-binding Rossmann-like Domain"/>
    <property type="match status" value="1"/>
</dbReference>
<dbReference type="PANTHER" id="PTHR23501">
    <property type="entry name" value="MAJOR FACILITATOR SUPERFAMILY"/>
    <property type="match status" value="1"/>
</dbReference>
<dbReference type="OrthoDB" id="2351791at2759"/>
<dbReference type="SUPFAM" id="SSF103473">
    <property type="entry name" value="MFS general substrate transporter"/>
    <property type="match status" value="1"/>
</dbReference>
<keyword evidence="3 5" id="KW-1133">Transmembrane helix</keyword>
<feature type="transmembrane region" description="Helical" evidence="5">
    <location>
        <begin position="324"/>
        <end position="347"/>
    </location>
</feature>
<feature type="transmembrane region" description="Helical" evidence="5">
    <location>
        <begin position="359"/>
        <end position="380"/>
    </location>
</feature>
<reference evidence="7 8" key="1">
    <citation type="journal article" date="2016" name="Sci. Rep.">
        <title>Penicillium arizonense, a new, genome sequenced fungal species, reveals a high chemical diversity in secreted metabolites.</title>
        <authorList>
            <person name="Grijseels S."/>
            <person name="Nielsen J.C."/>
            <person name="Randelovic M."/>
            <person name="Nielsen J."/>
            <person name="Nielsen K.F."/>
            <person name="Workman M."/>
            <person name="Frisvad J.C."/>
        </authorList>
    </citation>
    <scope>NUCLEOTIDE SEQUENCE [LARGE SCALE GENOMIC DNA]</scope>
    <source>
        <strain evidence="7 8">CBS 141311</strain>
    </source>
</reference>
<evidence type="ECO:0000256" key="3">
    <source>
        <dbReference type="ARBA" id="ARBA00022989"/>
    </source>
</evidence>
<dbReference type="Pfam" id="PF00106">
    <property type="entry name" value="adh_short"/>
    <property type="match status" value="1"/>
</dbReference>
<feature type="transmembrane region" description="Helical" evidence="5">
    <location>
        <begin position="450"/>
        <end position="472"/>
    </location>
</feature>
<name>A0A1F5LHZ1_PENAI</name>
<feature type="transmembrane region" description="Helical" evidence="5">
    <location>
        <begin position="652"/>
        <end position="672"/>
    </location>
</feature>
<feature type="transmembrane region" description="Helical" evidence="5">
    <location>
        <begin position="521"/>
        <end position="541"/>
    </location>
</feature>
<comment type="caution">
    <text evidence="7">The sequence shown here is derived from an EMBL/GenBank/DDBJ whole genome shotgun (WGS) entry which is preliminary data.</text>
</comment>
<dbReference type="GO" id="GO:0005886">
    <property type="term" value="C:plasma membrane"/>
    <property type="evidence" value="ECO:0007669"/>
    <property type="project" value="TreeGrafter"/>
</dbReference>
<accession>A0A1F5LHZ1</accession>
<dbReference type="Gene3D" id="1.20.1250.20">
    <property type="entry name" value="MFS general substrate transporter like domains"/>
    <property type="match status" value="2"/>
</dbReference>
<feature type="transmembrane region" description="Helical" evidence="5">
    <location>
        <begin position="678"/>
        <end position="699"/>
    </location>
</feature>
<keyword evidence="2 5" id="KW-0812">Transmembrane</keyword>
<evidence type="ECO:0000313" key="8">
    <source>
        <dbReference type="Proteomes" id="UP000177622"/>
    </source>
</evidence>
<dbReference type="InterPro" id="IPR036291">
    <property type="entry name" value="NAD(P)-bd_dom_sf"/>
</dbReference>
<dbReference type="PANTHER" id="PTHR23501:SF149">
    <property type="entry name" value="MULTIDRUG TRANSPORTER, PUTATIVE (AFU_ORTHOLOGUE AFUA_5G10430)-RELATED"/>
    <property type="match status" value="1"/>
</dbReference>
<dbReference type="GeneID" id="34576444"/>
<dbReference type="InterPro" id="IPR002347">
    <property type="entry name" value="SDR_fam"/>
</dbReference>
<feature type="transmembrane region" description="Helical" evidence="5">
    <location>
        <begin position="547"/>
        <end position="566"/>
    </location>
</feature>
<feature type="transmembrane region" description="Helical" evidence="5">
    <location>
        <begin position="587"/>
        <end position="611"/>
    </location>
</feature>
<evidence type="ECO:0000256" key="5">
    <source>
        <dbReference type="SAM" id="Phobius"/>
    </source>
</evidence>
<dbReference type="InterPro" id="IPR020846">
    <property type="entry name" value="MFS_dom"/>
</dbReference>
<evidence type="ECO:0000259" key="6">
    <source>
        <dbReference type="PROSITE" id="PS50850"/>
    </source>
</evidence>
<dbReference type="Proteomes" id="UP000177622">
    <property type="component" value="Unassembled WGS sequence"/>
</dbReference>
<feature type="transmembrane region" description="Helical" evidence="5">
    <location>
        <begin position="392"/>
        <end position="414"/>
    </location>
</feature>
<dbReference type="SUPFAM" id="SSF51735">
    <property type="entry name" value="NAD(P)-binding Rossmann-fold domains"/>
    <property type="match status" value="1"/>
</dbReference>
<dbReference type="GO" id="GO:0022857">
    <property type="term" value="F:transmembrane transporter activity"/>
    <property type="evidence" value="ECO:0007669"/>
    <property type="project" value="InterPro"/>
</dbReference>
<evidence type="ECO:0000256" key="4">
    <source>
        <dbReference type="ARBA" id="ARBA00023136"/>
    </source>
</evidence>
<gene>
    <name evidence="7" type="ORF">PENARI_c009G00363</name>
</gene>
<dbReference type="PRINTS" id="PR00081">
    <property type="entry name" value="GDHRDH"/>
</dbReference>
<evidence type="ECO:0000256" key="2">
    <source>
        <dbReference type="ARBA" id="ARBA00022692"/>
    </source>
</evidence>
<organism evidence="7 8">
    <name type="scientific">Penicillium arizonense</name>
    <dbReference type="NCBI Taxonomy" id="1835702"/>
    <lineage>
        <taxon>Eukaryota</taxon>
        <taxon>Fungi</taxon>
        <taxon>Dikarya</taxon>
        <taxon>Ascomycota</taxon>
        <taxon>Pezizomycotina</taxon>
        <taxon>Eurotiomycetes</taxon>
        <taxon>Eurotiomycetidae</taxon>
        <taxon>Eurotiales</taxon>
        <taxon>Aspergillaceae</taxon>
        <taxon>Penicillium</taxon>
    </lineage>
</organism>
<keyword evidence="8" id="KW-1185">Reference proteome</keyword>
<evidence type="ECO:0000313" key="7">
    <source>
        <dbReference type="EMBL" id="OGE52853.1"/>
    </source>
</evidence>
<feature type="transmembrane region" description="Helical" evidence="5">
    <location>
        <begin position="478"/>
        <end position="500"/>
    </location>
</feature>
<feature type="transmembrane region" description="Helical" evidence="5">
    <location>
        <begin position="420"/>
        <end position="438"/>
    </location>
</feature>
<evidence type="ECO:0000256" key="1">
    <source>
        <dbReference type="ARBA" id="ARBA00004141"/>
    </source>
</evidence>
<dbReference type="PROSITE" id="PS50850">
    <property type="entry name" value="MFS"/>
    <property type="match status" value="1"/>
</dbReference>
<sequence>MTQIELNQSLFAEAKDKTVIITGAARGIGAATATLFNAKGANVVLADLSQFRTEAEEVIRTQLAHPDRAAFFPANIVDWTELTECFEKTIARFGGLDIVVANAGIMESRPVLDLDAVDEDGRLLESEEAGRVIDVNLKGTLNTLRLGLHYMKAPTPIDTAAEPSPQSRKSILLVASTSSYFGGTGVTAYIASKHGVLGLLRACQPTAQKYGVQVNAIAPFFTPTHITAGFAQRWDEAGLEKNTSDRVAEAIALVALDGERWGDCVMVAASEIFDNESKIDFGVRDSVLTIDEVTPYPPLGSSIQLFESEPSPEEQEWHFGVREWLVFVCIVILSMMDSFNATSLIPALPELANTFEKPLASTLWVNTVYLIFSAASQLYFTMTSEVFSLGPVWIIAVVFATIGTGICCGSMSLIELIIGRMIQGIGGGGAMSLCFLIMAESTPPSIHSRYSCYILLTRMCGAILGSVASGVFVDNTSWTWAFYFNFIFCALGLLAIPFAVDLRLSKSIPLRKLRILDWSGATMAFLGPGAVLVGLTWGGSLYRWSEWQTIVPIAIGAAVFLALVFYESKWALHPLFGRRVFRSRMMVMTYLGCFLHGFMVFAHLQFFPLYFMATHYMSATLSAVTLLAMIGLAIAPAAIVGVILARESRCTQWIISGGWILTILSGACSILLDSTTPAVGWMFLLFTAGMGHGLLLSSYNVRVQNVPKDEDPSLTTLPTTISNYMRAMGMAFAVPVGGVVLLNMFSHGLTGIGLDRNLVNTANGYLILMNQVRMSSEHREAVKLASVAAFRVVWEVLTGVAFVGGLSSVFLWRRYPSA</sequence>
<keyword evidence="4 5" id="KW-0472">Membrane</keyword>
<dbReference type="InterPro" id="IPR011701">
    <property type="entry name" value="MFS"/>
</dbReference>
<dbReference type="InterPro" id="IPR036259">
    <property type="entry name" value="MFS_trans_sf"/>
</dbReference>
<dbReference type="Pfam" id="PF07690">
    <property type="entry name" value="MFS_1"/>
    <property type="match status" value="1"/>
</dbReference>
<feature type="transmembrane region" description="Helical" evidence="5">
    <location>
        <begin position="727"/>
        <end position="745"/>
    </location>
</feature>
<feature type="transmembrane region" description="Helical" evidence="5">
    <location>
        <begin position="792"/>
        <end position="812"/>
    </location>
</feature>
<dbReference type="RefSeq" id="XP_022488293.1">
    <property type="nucleotide sequence ID" value="XM_022631710.1"/>
</dbReference>
<dbReference type="EMBL" id="LXJU01000009">
    <property type="protein sequence ID" value="OGE52853.1"/>
    <property type="molecule type" value="Genomic_DNA"/>
</dbReference>
<feature type="domain" description="Major facilitator superfamily (MFS) profile" evidence="6">
    <location>
        <begin position="326"/>
        <end position="816"/>
    </location>
</feature>
<proteinExistence type="predicted"/>
<dbReference type="AlphaFoldDB" id="A0A1F5LHZ1"/>
<protein>
    <recommendedName>
        <fullName evidence="6">Major facilitator superfamily (MFS) profile domain-containing protein</fullName>
    </recommendedName>
</protein>